<name>A0A9N8Z4Y1_9GLOM</name>
<gene>
    <name evidence="1" type="ORF">AMORRO_LOCUS1978</name>
</gene>
<dbReference type="AlphaFoldDB" id="A0A9N8Z4Y1"/>
<reference evidence="1" key="1">
    <citation type="submission" date="2021-06" db="EMBL/GenBank/DDBJ databases">
        <authorList>
            <person name="Kallberg Y."/>
            <person name="Tangrot J."/>
            <person name="Rosling A."/>
        </authorList>
    </citation>
    <scope>NUCLEOTIDE SEQUENCE</scope>
    <source>
        <strain evidence="1">CL551</strain>
    </source>
</reference>
<keyword evidence="2" id="KW-1185">Reference proteome</keyword>
<sequence length="82" mass="9181">MTHEAAKHGINTIQPFINLNPSGAEKRDHLVTSMSGITMSEITMSEITISLCHTDVRKFSRSVSLPSNYRVQKRFPIVGLRP</sequence>
<organism evidence="1 2">
    <name type="scientific">Acaulospora morrowiae</name>
    <dbReference type="NCBI Taxonomy" id="94023"/>
    <lineage>
        <taxon>Eukaryota</taxon>
        <taxon>Fungi</taxon>
        <taxon>Fungi incertae sedis</taxon>
        <taxon>Mucoromycota</taxon>
        <taxon>Glomeromycotina</taxon>
        <taxon>Glomeromycetes</taxon>
        <taxon>Diversisporales</taxon>
        <taxon>Acaulosporaceae</taxon>
        <taxon>Acaulospora</taxon>
    </lineage>
</organism>
<accession>A0A9N8Z4Y1</accession>
<evidence type="ECO:0000313" key="1">
    <source>
        <dbReference type="EMBL" id="CAG8473738.1"/>
    </source>
</evidence>
<proteinExistence type="predicted"/>
<evidence type="ECO:0000313" key="2">
    <source>
        <dbReference type="Proteomes" id="UP000789342"/>
    </source>
</evidence>
<dbReference type="Proteomes" id="UP000789342">
    <property type="component" value="Unassembled WGS sequence"/>
</dbReference>
<dbReference type="EMBL" id="CAJVPV010000783">
    <property type="protein sequence ID" value="CAG8473738.1"/>
    <property type="molecule type" value="Genomic_DNA"/>
</dbReference>
<protein>
    <submittedName>
        <fullName evidence="1">15075_t:CDS:1</fullName>
    </submittedName>
</protein>
<comment type="caution">
    <text evidence="1">The sequence shown here is derived from an EMBL/GenBank/DDBJ whole genome shotgun (WGS) entry which is preliminary data.</text>
</comment>